<dbReference type="InterPro" id="IPR011009">
    <property type="entry name" value="Kinase-like_dom_sf"/>
</dbReference>
<proteinExistence type="predicted"/>
<evidence type="ECO:0000313" key="1">
    <source>
        <dbReference type="EMBL" id="OAA55885.1"/>
    </source>
</evidence>
<keyword evidence="2" id="KW-1185">Reference proteome</keyword>
<dbReference type="Proteomes" id="UP000076874">
    <property type="component" value="Unassembled WGS sequence"/>
</dbReference>
<dbReference type="EMBL" id="AZHD01000018">
    <property type="protein sequence ID" value="OAA55885.1"/>
    <property type="molecule type" value="Genomic_DNA"/>
</dbReference>
<sequence>MAFVPPPDPRKPAIPYRPGYSFSIRRHVPPKPNCETRREELRRLWYSATQTDWCLQYPPQETPPPADAGGPEHTVHIVDAISCYDGRMGQIVRCRLDDNRAGGKLYVAKTFDALYYPADHTDDFVREAAAYGVLSACGVNGRYTPTYHGAWTFDMPVPAGPGSVPRSRPVRMILMDWIKGASMQSYMDTDRVGTVPPACRLAILGKALEADARISACGIHNEDFLPRNVMVADASSSSEAGQPVPDVYVIDFDHSLVMDHAPGPGGQRKEKVLPRSPMYHYWDSTFEEFASLWYFGRWIPQPYREQPAAFRGWLKSRWAHSRGFRTGAVSNFFLWNQKIRRIISSFGVGGIGTRQEAQEGLSHPVLLFDDGDQANITAIVPNRVFQKDKDKTDPVKKSNCFLEWSLA</sequence>
<protein>
    <submittedName>
        <fullName evidence="1">Protein kinase-like domain protein</fullName>
    </submittedName>
</protein>
<dbReference type="SUPFAM" id="SSF56112">
    <property type="entry name" value="Protein kinase-like (PK-like)"/>
    <property type="match status" value="1"/>
</dbReference>
<comment type="caution">
    <text evidence="1">The sequence shown here is derived from an EMBL/GenBank/DDBJ whole genome shotgun (WGS) entry which is preliminary data.</text>
</comment>
<dbReference type="OrthoDB" id="4267316at2759"/>
<dbReference type="GO" id="GO:0016301">
    <property type="term" value="F:kinase activity"/>
    <property type="evidence" value="ECO:0007669"/>
    <property type="project" value="UniProtKB-KW"/>
</dbReference>
<gene>
    <name evidence="1" type="ORF">SPI_08092</name>
</gene>
<evidence type="ECO:0000313" key="2">
    <source>
        <dbReference type="Proteomes" id="UP000076874"/>
    </source>
</evidence>
<name>A0A162IE75_9HYPO</name>
<keyword evidence="1" id="KW-0418">Kinase</keyword>
<reference evidence="1 2" key="1">
    <citation type="journal article" date="2016" name="Genome Biol. Evol.">
        <title>Divergent and convergent evolution of fungal pathogenicity.</title>
        <authorList>
            <person name="Shang Y."/>
            <person name="Xiao G."/>
            <person name="Zheng P."/>
            <person name="Cen K."/>
            <person name="Zhan S."/>
            <person name="Wang C."/>
        </authorList>
    </citation>
    <scope>NUCLEOTIDE SEQUENCE [LARGE SCALE GENOMIC DNA]</scope>
    <source>
        <strain evidence="1 2">RCEF 264</strain>
    </source>
</reference>
<keyword evidence="1" id="KW-0808">Transferase</keyword>
<accession>A0A162IE75</accession>
<dbReference type="AlphaFoldDB" id="A0A162IE75"/>
<organism evidence="1 2">
    <name type="scientific">Niveomyces insectorum RCEF 264</name>
    <dbReference type="NCBI Taxonomy" id="1081102"/>
    <lineage>
        <taxon>Eukaryota</taxon>
        <taxon>Fungi</taxon>
        <taxon>Dikarya</taxon>
        <taxon>Ascomycota</taxon>
        <taxon>Pezizomycotina</taxon>
        <taxon>Sordariomycetes</taxon>
        <taxon>Hypocreomycetidae</taxon>
        <taxon>Hypocreales</taxon>
        <taxon>Cordycipitaceae</taxon>
        <taxon>Niveomyces</taxon>
    </lineage>
</organism>